<reference evidence="2" key="1">
    <citation type="submission" date="2023-04" db="EMBL/GenBank/DDBJ databases">
        <title>Phytophthora fragariaefolia NBRC 109709.</title>
        <authorList>
            <person name="Ichikawa N."/>
            <person name="Sato H."/>
            <person name="Tonouchi N."/>
        </authorList>
    </citation>
    <scope>NUCLEOTIDE SEQUENCE</scope>
    <source>
        <strain evidence="2">NBRC 109709</strain>
    </source>
</reference>
<evidence type="ECO:0000256" key="1">
    <source>
        <dbReference type="SAM" id="MobiDB-lite"/>
    </source>
</evidence>
<proteinExistence type="predicted"/>
<organism evidence="2 3">
    <name type="scientific">Phytophthora fragariaefolia</name>
    <dbReference type="NCBI Taxonomy" id="1490495"/>
    <lineage>
        <taxon>Eukaryota</taxon>
        <taxon>Sar</taxon>
        <taxon>Stramenopiles</taxon>
        <taxon>Oomycota</taxon>
        <taxon>Peronosporomycetes</taxon>
        <taxon>Peronosporales</taxon>
        <taxon>Peronosporaceae</taxon>
        <taxon>Phytophthora</taxon>
    </lineage>
</organism>
<protein>
    <submittedName>
        <fullName evidence="2">Unnamed protein product</fullName>
    </submittedName>
</protein>
<dbReference type="Proteomes" id="UP001165121">
    <property type="component" value="Unassembled WGS sequence"/>
</dbReference>
<feature type="region of interest" description="Disordered" evidence="1">
    <location>
        <begin position="1"/>
        <end position="24"/>
    </location>
</feature>
<comment type="caution">
    <text evidence="2">The sequence shown here is derived from an EMBL/GenBank/DDBJ whole genome shotgun (WGS) entry which is preliminary data.</text>
</comment>
<dbReference type="AlphaFoldDB" id="A0A9W7D9S9"/>
<evidence type="ECO:0000313" key="3">
    <source>
        <dbReference type="Proteomes" id="UP001165121"/>
    </source>
</evidence>
<keyword evidence="3" id="KW-1185">Reference proteome</keyword>
<name>A0A9W7D9S9_9STRA</name>
<gene>
    <name evidence="2" type="ORF">Pfra01_002592400</name>
</gene>
<sequence length="117" mass="13182">MLKNTHSSTRRMHIERSSHGAKTLSKRVRLELDNKQCAPPHPVRIGGQTIKARLPRRDLGFCPADPESHSRPHRAAGKPSRGFLNWPVAGHAMDGYKENFRDPNLRAFSRAVCFSDS</sequence>
<accession>A0A9W7D9S9</accession>
<dbReference type="EMBL" id="BSXT01005124">
    <property type="protein sequence ID" value="GMF59819.1"/>
    <property type="molecule type" value="Genomic_DNA"/>
</dbReference>
<feature type="region of interest" description="Disordered" evidence="1">
    <location>
        <begin position="62"/>
        <end position="82"/>
    </location>
</feature>
<evidence type="ECO:0000313" key="2">
    <source>
        <dbReference type="EMBL" id="GMF59819.1"/>
    </source>
</evidence>